<dbReference type="InterPro" id="IPR011990">
    <property type="entry name" value="TPR-like_helical_dom_sf"/>
</dbReference>
<proteinExistence type="predicted"/>
<comment type="caution">
    <text evidence="1">The sequence shown here is derived from an EMBL/GenBank/DDBJ whole genome shotgun (WGS) entry which is preliminary data.</text>
</comment>
<dbReference type="GO" id="GO:0043531">
    <property type="term" value="F:ADP binding"/>
    <property type="evidence" value="ECO:0007669"/>
    <property type="project" value="InterPro"/>
</dbReference>
<reference evidence="1 2" key="1">
    <citation type="submission" date="2018-10" db="EMBL/GenBank/DDBJ databases">
        <title>Sequencing the genomes of 1000 actinobacteria strains.</title>
        <authorList>
            <person name="Klenk H.-P."/>
        </authorList>
    </citation>
    <scope>NUCLEOTIDE SEQUENCE [LARGE SCALE GENOMIC DNA]</scope>
    <source>
        <strain evidence="1 2">DSM 43911</strain>
    </source>
</reference>
<dbReference type="InterPro" id="IPR019734">
    <property type="entry name" value="TPR_rpt"/>
</dbReference>
<keyword evidence="2" id="KW-1185">Reference proteome</keyword>
<dbReference type="AlphaFoldDB" id="A0A495X538"/>
<gene>
    <name evidence="1" type="ORF">DFJ66_0909</name>
</gene>
<dbReference type="PANTHER" id="PTHR47691">
    <property type="entry name" value="REGULATOR-RELATED"/>
    <property type="match status" value="1"/>
</dbReference>
<sequence length="701" mass="76033">MTEPGPDRVHNAIGSSVTGPVVQAGSVSGGITVTVPALPAHIVPHQLPAVASPFVGRAEEVARLTDSLEHAGDGGSLIHVISATAGAGKTTLAVRWAHQVSARFPDGQLYVNLRGFDPSGAPVTPAEAIRGFLDAFGVRPEQIPVALDAQAALYRSLLAERRVLVVLDNARDAEQVRPLLPGPRCFVVVTSRHSLDSLIVREGARSIRLDPLSHTEATELVAARVGAGRAETSPAAVRELVDRCVRLPLALVLAAARAIADPALPLDALAEELRDEQDRLDALDLGDTYLGMRAVFSWSYQALSPPAADLFRLLGLHQGPTIGLHAAAALADVPVRRARVLLAELTQAHLVEESGKRYALHDLLRSYAAELVGGSVPDGAVRRLLDHYLHTALAADRRLAPHRAKITVPPATSPPVEVTDETRALDWFTTEHANLLAAVATAEQHGEHTRVWPLAWSAVTYFERKGHWRDWLATQTAAVTAATRTGDRSAEARAHRLASRAAIRLHRYDDAAAHLERALGLYEDLNIPVGKARTHIAFSWVRELQERYTEAVDHAIYALKLFREVGSRTGEARALDQLGWELALAGDCEQGLVHCEHALDLFRALDHRAGQADTEDSLGYINHQLGRYDRAESHLRRSIALCRSLGDQHTEAVAHDRLGDTLFASGRRTKARQSWTTALVLFEQEAAPEAAAVRAKLTDLR</sequence>
<evidence type="ECO:0000313" key="1">
    <source>
        <dbReference type="EMBL" id="RKT67733.1"/>
    </source>
</evidence>
<evidence type="ECO:0000313" key="2">
    <source>
        <dbReference type="Proteomes" id="UP000272729"/>
    </source>
</evidence>
<dbReference type="Gene3D" id="3.40.50.300">
    <property type="entry name" value="P-loop containing nucleotide triphosphate hydrolases"/>
    <property type="match status" value="1"/>
</dbReference>
<dbReference type="SUPFAM" id="SSF48452">
    <property type="entry name" value="TPR-like"/>
    <property type="match status" value="1"/>
</dbReference>
<name>A0A495X538_9PSEU</name>
<dbReference type="SUPFAM" id="SSF52540">
    <property type="entry name" value="P-loop containing nucleoside triphosphate hydrolases"/>
    <property type="match status" value="1"/>
</dbReference>
<dbReference type="PANTHER" id="PTHR47691:SF3">
    <property type="entry name" value="HTH-TYPE TRANSCRIPTIONAL REGULATOR RV0890C-RELATED"/>
    <property type="match status" value="1"/>
</dbReference>
<organism evidence="1 2">
    <name type="scientific">Saccharothrix variisporea</name>
    <dbReference type="NCBI Taxonomy" id="543527"/>
    <lineage>
        <taxon>Bacteria</taxon>
        <taxon>Bacillati</taxon>
        <taxon>Actinomycetota</taxon>
        <taxon>Actinomycetes</taxon>
        <taxon>Pseudonocardiales</taxon>
        <taxon>Pseudonocardiaceae</taxon>
        <taxon>Saccharothrix</taxon>
    </lineage>
</organism>
<dbReference type="Proteomes" id="UP000272729">
    <property type="component" value="Unassembled WGS sequence"/>
</dbReference>
<dbReference type="RefSeq" id="WP_121218225.1">
    <property type="nucleotide sequence ID" value="NZ_JBIUBA010000023.1"/>
</dbReference>
<protein>
    <submittedName>
        <fullName evidence="1">Putative ATPase</fullName>
    </submittedName>
</protein>
<dbReference type="Gene3D" id="1.25.40.10">
    <property type="entry name" value="Tetratricopeptide repeat domain"/>
    <property type="match status" value="1"/>
</dbReference>
<dbReference type="OrthoDB" id="581105at2"/>
<dbReference type="InterPro" id="IPR027417">
    <property type="entry name" value="P-loop_NTPase"/>
</dbReference>
<accession>A0A495X538</accession>
<dbReference type="Pfam" id="PF13424">
    <property type="entry name" value="TPR_12"/>
    <property type="match status" value="1"/>
</dbReference>
<dbReference type="SMART" id="SM00028">
    <property type="entry name" value="TPR"/>
    <property type="match status" value="5"/>
</dbReference>
<dbReference type="EMBL" id="RBXR01000001">
    <property type="protein sequence ID" value="RKT67733.1"/>
    <property type="molecule type" value="Genomic_DNA"/>
</dbReference>